<keyword evidence="1" id="KW-0391">Immunity</keyword>
<keyword evidence="3" id="KW-1280">Immunoglobulin</keyword>
<dbReference type="InterPro" id="IPR013106">
    <property type="entry name" value="Ig_V-set"/>
</dbReference>
<dbReference type="Ensembl" id="ENSPCET00000006292.1">
    <property type="protein sequence ID" value="ENSPCEP00000006068.1"/>
    <property type="gene ID" value="ENSPCEG00000004923.1"/>
</dbReference>
<dbReference type="Pfam" id="PF07686">
    <property type="entry name" value="V-set"/>
    <property type="match status" value="1"/>
</dbReference>
<accession>A0A8C8RJ95</accession>
<dbReference type="SMART" id="SM00409">
    <property type="entry name" value="IG"/>
    <property type="match status" value="1"/>
</dbReference>
<dbReference type="InterPro" id="IPR007110">
    <property type="entry name" value="Ig-like_dom"/>
</dbReference>
<dbReference type="Proteomes" id="UP000694393">
    <property type="component" value="Unplaced"/>
</dbReference>
<dbReference type="AlphaFoldDB" id="A0A8C8RJ95"/>
<organism evidence="5 6">
    <name type="scientific">Pelusios castaneus</name>
    <name type="common">West African mud turtle</name>
    <dbReference type="NCBI Taxonomy" id="367368"/>
    <lineage>
        <taxon>Eukaryota</taxon>
        <taxon>Metazoa</taxon>
        <taxon>Chordata</taxon>
        <taxon>Craniata</taxon>
        <taxon>Vertebrata</taxon>
        <taxon>Euteleostomi</taxon>
        <taxon>Archelosauria</taxon>
        <taxon>Testudinata</taxon>
        <taxon>Testudines</taxon>
        <taxon>Pleurodira</taxon>
        <taxon>Pelomedusidae</taxon>
        <taxon>Pelusios</taxon>
    </lineage>
</organism>
<dbReference type="PROSITE" id="PS50835">
    <property type="entry name" value="IG_LIKE"/>
    <property type="match status" value="1"/>
</dbReference>
<evidence type="ECO:0000313" key="5">
    <source>
        <dbReference type="Ensembl" id="ENSPCEP00000006044.1"/>
    </source>
</evidence>
<evidence type="ECO:0000313" key="6">
    <source>
        <dbReference type="Proteomes" id="UP000694393"/>
    </source>
</evidence>
<evidence type="ECO:0000256" key="3">
    <source>
        <dbReference type="ARBA" id="ARBA00043265"/>
    </source>
</evidence>
<proteinExistence type="predicted"/>
<dbReference type="InterPro" id="IPR013783">
    <property type="entry name" value="Ig-like_fold"/>
</dbReference>
<feature type="domain" description="Ig-like" evidence="4">
    <location>
        <begin position="8"/>
        <end position="106"/>
    </location>
</feature>
<reference evidence="5" key="1">
    <citation type="submission" date="2025-05" db="UniProtKB">
        <authorList>
            <consortium name="Ensembl"/>
        </authorList>
    </citation>
    <scope>IDENTIFICATION</scope>
</reference>
<keyword evidence="6" id="KW-1185">Reference proteome</keyword>
<evidence type="ECO:0000256" key="2">
    <source>
        <dbReference type="ARBA" id="ARBA00023130"/>
    </source>
</evidence>
<dbReference type="PANTHER" id="PTHR23266">
    <property type="entry name" value="IMMUNOGLOBULIN HEAVY CHAIN"/>
    <property type="match status" value="1"/>
</dbReference>
<dbReference type="InterPro" id="IPR050199">
    <property type="entry name" value="IgHV"/>
</dbReference>
<dbReference type="GO" id="GO:0019814">
    <property type="term" value="C:immunoglobulin complex"/>
    <property type="evidence" value="ECO:0007669"/>
    <property type="project" value="UniProtKB-KW"/>
</dbReference>
<dbReference type="Gene3D" id="2.60.40.10">
    <property type="entry name" value="Immunoglobulins"/>
    <property type="match status" value="1"/>
</dbReference>
<dbReference type="SMART" id="SM00406">
    <property type="entry name" value="IGv"/>
    <property type="match status" value="1"/>
</dbReference>
<dbReference type="GO" id="GO:0005576">
    <property type="term" value="C:extracellular region"/>
    <property type="evidence" value="ECO:0007669"/>
    <property type="project" value="UniProtKB-ARBA"/>
</dbReference>
<name>A0A8C8RJ95_9SAUR</name>
<dbReference type="SUPFAM" id="SSF48726">
    <property type="entry name" value="Immunoglobulin"/>
    <property type="match status" value="1"/>
</dbReference>
<keyword evidence="2" id="KW-1064">Adaptive immunity</keyword>
<evidence type="ECO:0000256" key="1">
    <source>
        <dbReference type="ARBA" id="ARBA00022859"/>
    </source>
</evidence>
<dbReference type="GO" id="GO:0002250">
    <property type="term" value="P:adaptive immune response"/>
    <property type="evidence" value="ECO:0007669"/>
    <property type="project" value="UniProtKB-KW"/>
</dbReference>
<evidence type="ECO:0000259" key="4">
    <source>
        <dbReference type="PROSITE" id="PS50835"/>
    </source>
</evidence>
<dbReference type="InterPro" id="IPR036179">
    <property type="entry name" value="Ig-like_dom_sf"/>
</dbReference>
<protein>
    <recommendedName>
        <fullName evidence="4">Ig-like domain-containing protein</fullName>
    </recommendedName>
</protein>
<dbReference type="Ensembl" id="ENSPCET00000006268.1">
    <property type="protein sequence ID" value="ENSPCEP00000006044.1"/>
    <property type="gene ID" value="ENSPCEG00000004898.1"/>
</dbReference>
<dbReference type="InterPro" id="IPR003599">
    <property type="entry name" value="Ig_sub"/>
</dbReference>
<sequence length="130" mass="13672">LRILHANPYVLSQVQLGQSGSVMVKPGKSLTLTCTVTGGSGPGKGLEWMGYWTGSTSYILAFQGRITISADTSKNQFSLHSLYSLTAADTATYYCASQSHSDTELGGLAQKGGGFKSLLCMAAVDAELQL</sequence>